<sequence>MKTLKVSHIGCGFLIPLRGVLAEEVGSHSGSNSSGHWALEHVRLALNRPPRRYQKAGNEAPPSAACGDCHGRDEEGSEATLELGEVFAIEGWTE</sequence>
<gene>
    <name evidence="3" type="ORF">B296_00052159</name>
</gene>
<feature type="chain" id="PRO_5019267955" description="Secreted protein" evidence="2">
    <location>
        <begin position="23"/>
        <end position="94"/>
    </location>
</feature>
<evidence type="ECO:0000313" key="3">
    <source>
        <dbReference type="EMBL" id="RRT49752.1"/>
    </source>
</evidence>
<evidence type="ECO:0000256" key="2">
    <source>
        <dbReference type="SAM" id="SignalP"/>
    </source>
</evidence>
<keyword evidence="2" id="KW-0732">Signal</keyword>
<dbReference type="Proteomes" id="UP000287651">
    <property type="component" value="Unassembled WGS sequence"/>
</dbReference>
<evidence type="ECO:0000313" key="4">
    <source>
        <dbReference type="Proteomes" id="UP000287651"/>
    </source>
</evidence>
<dbReference type="EMBL" id="AMZH03013136">
    <property type="protein sequence ID" value="RRT49752.1"/>
    <property type="molecule type" value="Genomic_DNA"/>
</dbReference>
<proteinExistence type="predicted"/>
<accession>A0A426YDC0</accession>
<evidence type="ECO:0008006" key="5">
    <source>
        <dbReference type="Google" id="ProtNLM"/>
    </source>
</evidence>
<feature type="region of interest" description="Disordered" evidence="1">
    <location>
        <begin position="52"/>
        <end position="74"/>
    </location>
</feature>
<reference evidence="3 4" key="1">
    <citation type="journal article" date="2014" name="Agronomy (Basel)">
        <title>A Draft Genome Sequence for Ensete ventricosum, the Drought-Tolerant Tree Against Hunger.</title>
        <authorList>
            <person name="Harrison J."/>
            <person name="Moore K.A."/>
            <person name="Paszkiewicz K."/>
            <person name="Jones T."/>
            <person name="Grant M."/>
            <person name="Ambacheew D."/>
            <person name="Muzemil S."/>
            <person name="Studholme D.J."/>
        </authorList>
    </citation>
    <scope>NUCLEOTIDE SEQUENCE [LARGE SCALE GENOMIC DNA]</scope>
</reference>
<comment type="caution">
    <text evidence="3">The sequence shown here is derived from an EMBL/GenBank/DDBJ whole genome shotgun (WGS) entry which is preliminary data.</text>
</comment>
<feature type="signal peptide" evidence="2">
    <location>
        <begin position="1"/>
        <end position="22"/>
    </location>
</feature>
<dbReference type="AlphaFoldDB" id="A0A426YDC0"/>
<organism evidence="3 4">
    <name type="scientific">Ensete ventricosum</name>
    <name type="common">Abyssinian banana</name>
    <name type="synonym">Musa ensete</name>
    <dbReference type="NCBI Taxonomy" id="4639"/>
    <lineage>
        <taxon>Eukaryota</taxon>
        <taxon>Viridiplantae</taxon>
        <taxon>Streptophyta</taxon>
        <taxon>Embryophyta</taxon>
        <taxon>Tracheophyta</taxon>
        <taxon>Spermatophyta</taxon>
        <taxon>Magnoliopsida</taxon>
        <taxon>Liliopsida</taxon>
        <taxon>Zingiberales</taxon>
        <taxon>Musaceae</taxon>
        <taxon>Ensete</taxon>
    </lineage>
</organism>
<protein>
    <recommendedName>
        <fullName evidence="5">Secreted protein</fullName>
    </recommendedName>
</protein>
<name>A0A426YDC0_ENSVE</name>
<evidence type="ECO:0000256" key="1">
    <source>
        <dbReference type="SAM" id="MobiDB-lite"/>
    </source>
</evidence>